<sequence>MLAPPGVDGIEDLGLGGCGEQEVEDVVHGGSLLATLTSASTRSCMKGRAATAPSPQDSSGLSYWLWVF</sequence>
<dbReference type="EMBL" id="BJVY01000027">
    <property type="protein sequence ID" value="GEL72695.1"/>
    <property type="molecule type" value="Genomic_DNA"/>
</dbReference>
<evidence type="ECO:0000313" key="1">
    <source>
        <dbReference type="EMBL" id="GEL72695.1"/>
    </source>
</evidence>
<dbReference type="AlphaFoldDB" id="A0A511HGU4"/>
<name>A0A511HGU4_9BACT</name>
<protein>
    <submittedName>
        <fullName evidence="1">Uncharacterized protein</fullName>
    </submittedName>
</protein>
<evidence type="ECO:0000313" key="2">
    <source>
        <dbReference type="Proteomes" id="UP000321224"/>
    </source>
</evidence>
<reference evidence="1 2" key="1">
    <citation type="submission" date="2019-07" db="EMBL/GenBank/DDBJ databases">
        <title>Whole genome shotgun sequence of Myxococcus virescens NBRC 100334.</title>
        <authorList>
            <person name="Hosoyama A."/>
            <person name="Uohara A."/>
            <person name="Ohji S."/>
            <person name="Ichikawa N."/>
        </authorList>
    </citation>
    <scope>NUCLEOTIDE SEQUENCE [LARGE SCALE GENOMIC DNA]</scope>
    <source>
        <strain evidence="1 2">NBRC 100334</strain>
    </source>
</reference>
<accession>A0A511HGU4</accession>
<gene>
    <name evidence="1" type="ORF">MVI01_44790</name>
</gene>
<dbReference type="Proteomes" id="UP000321224">
    <property type="component" value="Unassembled WGS sequence"/>
</dbReference>
<organism evidence="1 2">
    <name type="scientific">Myxococcus virescens</name>
    <dbReference type="NCBI Taxonomy" id="83456"/>
    <lineage>
        <taxon>Bacteria</taxon>
        <taxon>Pseudomonadati</taxon>
        <taxon>Myxococcota</taxon>
        <taxon>Myxococcia</taxon>
        <taxon>Myxococcales</taxon>
        <taxon>Cystobacterineae</taxon>
        <taxon>Myxococcaceae</taxon>
        <taxon>Myxococcus</taxon>
    </lineage>
</organism>
<comment type="caution">
    <text evidence="1">The sequence shown here is derived from an EMBL/GenBank/DDBJ whole genome shotgun (WGS) entry which is preliminary data.</text>
</comment>
<proteinExistence type="predicted"/>